<evidence type="ECO:0000313" key="2">
    <source>
        <dbReference type="Proteomes" id="UP000298340"/>
    </source>
</evidence>
<dbReference type="EMBL" id="QWDN01000007">
    <property type="protein sequence ID" value="TEB42761.1"/>
    <property type="molecule type" value="Genomic_DNA"/>
</dbReference>
<organism evidence="1 2">
    <name type="scientific">Flavobacterium circumlabens</name>
    <dbReference type="NCBI Taxonomy" id="2133765"/>
    <lineage>
        <taxon>Bacteria</taxon>
        <taxon>Pseudomonadati</taxon>
        <taxon>Bacteroidota</taxon>
        <taxon>Flavobacteriia</taxon>
        <taxon>Flavobacteriales</taxon>
        <taxon>Flavobacteriaceae</taxon>
        <taxon>Flavobacterium</taxon>
    </lineage>
</organism>
<sequence length="97" mass="11794">MEDLVAIHKVFRLFLNPLIVILNVPKLRDKAYENKNNPAKTQSFYFHFLSFRRRRNLSKWFDKDLILVADLLVKFFLPYKSYKKILFLFFQAFLQGF</sequence>
<name>A0A4Y7U953_9FLAO</name>
<gene>
    <name evidence="1" type="ORF">D0809_17995</name>
</gene>
<dbReference type="Proteomes" id="UP000298340">
    <property type="component" value="Unassembled WGS sequence"/>
</dbReference>
<accession>A0A4Y7U953</accession>
<dbReference type="AlphaFoldDB" id="A0A4Y7U953"/>
<evidence type="ECO:0000313" key="1">
    <source>
        <dbReference type="EMBL" id="TEB42761.1"/>
    </source>
</evidence>
<proteinExistence type="predicted"/>
<protein>
    <submittedName>
        <fullName evidence="1">Uncharacterized protein</fullName>
    </submittedName>
</protein>
<reference evidence="1 2" key="1">
    <citation type="journal article" date="2018" name="Syst. Appl. Microbiol.">
        <title>Flavobacterium circumlabens sp. nov. and Flavobacterium cupreum sp. nov., two psychrotrophic species isolated from Antarctic environmental samples.</title>
        <authorList>
            <person name="Kralova S."/>
            <person name="Busse H.J."/>
            <person name="Svec P."/>
            <person name="Maslanova I."/>
            <person name="Stankova E."/>
            <person name="Bartak M."/>
            <person name="Sedlacek I."/>
        </authorList>
    </citation>
    <scope>NUCLEOTIDE SEQUENCE [LARGE SCALE GENOMIC DNA]</scope>
    <source>
        <strain evidence="1 2">CCM 8828</strain>
    </source>
</reference>
<comment type="caution">
    <text evidence="1">The sequence shown here is derived from an EMBL/GenBank/DDBJ whole genome shotgun (WGS) entry which is preliminary data.</text>
</comment>